<dbReference type="Gene3D" id="3.90.550.10">
    <property type="entry name" value="Spore Coat Polysaccharide Biosynthesis Protein SpsA, Chain A"/>
    <property type="match status" value="1"/>
</dbReference>
<dbReference type="InterPro" id="IPR001173">
    <property type="entry name" value="Glyco_trans_2-like"/>
</dbReference>
<dbReference type="PANTHER" id="PTHR10859">
    <property type="entry name" value="GLYCOSYL TRANSFERASE"/>
    <property type="match status" value="1"/>
</dbReference>
<dbReference type="Proteomes" id="UP001209694">
    <property type="component" value="Unassembled WGS sequence"/>
</dbReference>
<feature type="domain" description="Glycosyltransferase 2-like" evidence="1">
    <location>
        <begin position="7"/>
        <end position="175"/>
    </location>
</feature>
<evidence type="ECO:0000313" key="2">
    <source>
        <dbReference type="EMBL" id="MCW7514483.1"/>
    </source>
</evidence>
<comment type="caution">
    <text evidence="2">The sequence shown here is derived from an EMBL/GenBank/DDBJ whole genome shotgun (WGS) entry which is preliminary data.</text>
</comment>
<sequence>MKNNHLSIVIPCYRELNRLPNYIESLISHFQFHTNIDFIIVDDGSPKNEFHQLKERLELSISNSKLQLFHYEINLGKGGAISYGIAKSKGNYLGFIDADGATPAYEVERIWNYINNNQELDLVIGSRIPMFGRKVSKSFYRHIANRMFSYYFNQIFKIQIYDPQCGCKIFKKSNYEIIKSKITDLRWLWDTQLTVLFYRNQFKISEFPIDWNQIPESKFSFFKDSLAVLYSVWKYRNIK</sequence>
<reference evidence="2" key="1">
    <citation type="submission" date="2022-06" db="EMBL/GenBank/DDBJ databases">
        <title>Leptospira isolates from biofilms formed at urban environments.</title>
        <authorList>
            <person name="Ribeiro P.S."/>
            <person name="Sousa T."/>
            <person name="Carvalho N."/>
            <person name="Aburjaile F."/>
            <person name="Neves F."/>
            <person name="Oliveira D."/>
            <person name="Blanco L."/>
            <person name="Lima J."/>
            <person name="Costa F."/>
            <person name="Brenig B."/>
            <person name="Soares S."/>
            <person name="Ramos R."/>
            <person name="Goes-Neto A."/>
            <person name="Matiuzzi M."/>
            <person name="Azevedo V."/>
            <person name="Ristow P."/>
        </authorList>
    </citation>
    <scope>NUCLEOTIDE SEQUENCE</scope>
    <source>
        <strain evidence="2">VSF7</strain>
    </source>
</reference>
<proteinExistence type="predicted"/>
<evidence type="ECO:0000313" key="3">
    <source>
        <dbReference type="Proteomes" id="UP001209694"/>
    </source>
</evidence>
<gene>
    <name evidence="2" type="ORF">ND810_04880</name>
</gene>
<dbReference type="GO" id="GO:0006487">
    <property type="term" value="P:protein N-linked glycosylation"/>
    <property type="evidence" value="ECO:0007669"/>
    <property type="project" value="TreeGrafter"/>
</dbReference>
<evidence type="ECO:0000259" key="1">
    <source>
        <dbReference type="Pfam" id="PF00535"/>
    </source>
</evidence>
<name>A0AAW5V862_9LEPT</name>
<dbReference type="GO" id="GO:0016757">
    <property type="term" value="F:glycosyltransferase activity"/>
    <property type="evidence" value="ECO:0007669"/>
    <property type="project" value="UniProtKB-KW"/>
</dbReference>
<dbReference type="EC" id="2.4.-.-" evidence="2"/>
<dbReference type="EMBL" id="JAMQQD010000001">
    <property type="protein sequence ID" value="MCW7514483.1"/>
    <property type="molecule type" value="Genomic_DNA"/>
</dbReference>
<dbReference type="Pfam" id="PF00535">
    <property type="entry name" value="Glycos_transf_2"/>
    <property type="match status" value="1"/>
</dbReference>
<protein>
    <submittedName>
        <fullName evidence="2">Glycosyltransferase</fullName>
        <ecNumber evidence="2">2.4.-.-</ecNumber>
    </submittedName>
</protein>
<dbReference type="PANTHER" id="PTHR10859:SF91">
    <property type="entry name" value="DOLICHYL-PHOSPHATE BETA-GLUCOSYLTRANSFERASE"/>
    <property type="match status" value="1"/>
</dbReference>
<dbReference type="InterPro" id="IPR029044">
    <property type="entry name" value="Nucleotide-diphossugar_trans"/>
</dbReference>
<dbReference type="SUPFAM" id="SSF53448">
    <property type="entry name" value="Nucleotide-diphospho-sugar transferases"/>
    <property type="match status" value="1"/>
</dbReference>
<keyword evidence="2" id="KW-0808">Transferase</keyword>
<keyword evidence="2" id="KW-0328">Glycosyltransferase</keyword>
<dbReference type="AlphaFoldDB" id="A0AAW5V862"/>
<organism evidence="2 3">
    <name type="scientific">Leptospira levettii</name>
    <dbReference type="NCBI Taxonomy" id="2023178"/>
    <lineage>
        <taxon>Bacteria</taxon>
        <taxon>Pseudomonadati</taxon>
        <taxon>Spirochaetota</taxon>
        <taxon>Spirochaetia</taxon>
        <taxon>Leptospirales</taxon>
        <taxon>Leptospiraceae</taxon>
        <taxon>Leptospira</taxon>
    </lineage>
</organism>
<accession>A0AAW5V862</accession>
<dbReference type="RefSeq" id="WP_135639892.1">
    <property type="nucleotide sequence ID" value="NZ_JAMQPS010000001.1"/>
</dbReference>